<dbReference type="Pfam" id="PF14391">
    <property type="entry name" value="DUF4421"/>
    <property type="match status" value="1"/>
</dbReference>
<proteinExistence type="predicted"/>
<dbReference type="EMBL" id="CP067089">
    <property type="protein sequence ID" value="QQO08740.1"/>
    <property type="molecule type" value="Genomic_DNA"/>
</dbReference>
<accession>A0A7T7XLX8</accession>
<gene>
    <name evidence="2" type="ORF">JFL75_17705</name>
</gene>
<protein>
    <submittedName>
        <fullName evidence="2">DUF4421 family protein</fullName>
    </submittedName>
</protein>
<evidence type="ECO:0000256" key="1">
    <source>
        <dbReference type="SAM" id="SignalP"/>
    </source>
</evidence>
<sequence length="302" mass="34223">MVPVSPHSKKPIRIRQRILCVLVCIMAAGLCYAGENPSGNIIPYEEDFTLTVSGKYNIVSVGDRMAASYEADKPWALGLGLRYKSLSASFSIPLYKISGREPFSTFDFRMNSYPGKFYYSLFCMRYQDFYRDADTSDVRDTDMQLFSAGITGGWVMNHKNHSLGAVYNLSGRQEKSSGSPLLGFGVFYTSLHSRDGALEQYRDKDRLVSFGPSAGYSYTFVFPRNFFLNLMAAAEVNAGISVDRKTWHFMPQIMPRISFGYNHTSWSLNFVGDCRFLLILRNPERPDGLLTSSMTINFSYRF</sequence>
<dbReference type="KEGG" id="bhc:JFL75_17705"/>
<organism evidence="2 3">
    <name type="scientific">Breznakiella homolactica</name>
    <dbReference type="NCBI Taxonomy" id="2798577"/>
    <lineage>
        <taxon>Bacteria</taxon>
        <taxon>Pseudomonadati</taxon>
        <taxon>Spirochaetota</taxon>
        <taxon>Spirochaetia</taxon>
        <taxon>Spirochaetales</taxon>
        <taxon>Breznakiellaceae</taxon>
        <taxon>Breznakiella</taxon>
    </lineage>
</organism>
<evidence type="ECO:0000313" key="3">
    <source>
        <dbReference type="Proteomes" id="UP000595917"/>
    </source>
</evidence>
<keyword evidence="3" id="KW-1185">Reference proteome</keyword>
<keyword evidence="1" id="KW-0732">Signal</keyword>
<dbReference type="AlphaFoldDB" id="A0A7T7XLX8"/>
<reference evidence="2" key="1">
    <citation type="submission" date="2021-01" db="EMBL/GenBank/DDBJ databases">
        <title>Description of Breznakiella homolactica.</title>
        <authorList>
            <person name="Song Y."/>
            <person name="Brune A."/>
        </authorList>
    </citation>
    <scope>NUCLEOTIDE SEQUENCE</scope>
    <source>
        <strain evidence="2">RmG30</strain>
    </source>
</reference>
<feature type="signal peptide" evidence="1">
    <location>
        <begin position="1"/>
        <end position="33"/>
    </location>
</feature>
<dbReference type="InterPro" id="IPR025535">
    <property type="entry name" value="DUF4421"/>
</dbReference>
<feature type="chain" id="PRO_5031464673" evidence="1">
    <location>
        <begin position="34"/>
        <end position="302"/>
    </location>
</feature>
<dbReference type="Proteomes" id="UP000595917">
    <property type="component" value="Chromosome"/>
</dbReference>
<dbReference type="RefSeq" id="WP_215626046.1">
    <property type="nucleotide sequence ID" value="NZ_CP067089.2"/>
</dbReference>
<name>A0A7T7XLX8_9SPIR</name>
<evidence type="ECO:0000313" key="2">
    <source>
        <dbReference type="EMBL" id="QQO08740.1"/>
    </source>
</evidence>